<evidence type="ECO:0000313" key="1">
    <source>
        <dbReference type="EMBL" id="BBZ18663.1"/>
    </source>
</evidence>
<dbReference type="KEGG" id="mgad:MGAD_29980"/>
<name>A0A7I7WQA5_MYCGU</name>
<accession>A0A7I7WQA5</accession>
<reference evidence="1 2" key="1">
    <citation type="journal article" date="2019" name="Emerg. Microbes Infect.">
        <title>Comprehensive subspecies identification of 175 nontuberculous mycobacteria species based on 7547 genomic profiles.</title>
        <authorList>
            <person name="Matsumoto Y."/>
            <person name="Kinjo T."/>
            <person name="Motooka D."/>
            <person name="Nabeya D."/>
            <person name="Jung N."/>
            <person name="Uechi K."/>
            <person name="Horii T."/>
            <person name="Iida T."/>
            <person name="Fujita J."/>
            <person name="Nakamura S."/>
        </authorList>
    </citation>
    <scope>NUCLEOTIDE SEQUENCE [LARGE SCALE GENOMIC DNA]</scope>
    <source>
        <strain evidence="1 2">JCM 12688</strain>
    </source>
</reference>
<gene>
    <name evidence="1" type="ORF">MGAD_29980</name>
</gene>
<dbReference type="Proteomes" id="UP000466187">
    <property type="component" value="Chromosome"/>
</dbReference>
<proteinExistence type="predicted"/>
<evidence type="ECO:0000313" key="2">
    <source>
        <dbReference type="Proteomes" id="UP000466187"/>
    </source>
</evidence>
<dbReference type="EMBL" id="AP022608">
    <property type="protein sequence ID" value="BBZ18663.1"/>
    <property type="molecule type" value="Genomic_DNA"/>
</dbReference>
<protein>
    <recommendedName>
        <fullName evidence="3">DUF559 domain-containing protein</fullName>
    </recommendedName>
</protein>
<dbReference type="AlphaFoldDB" id="A0A7I7WQA5"/>
<dbReference type="Gene3D" id="3.40.960.10">
    <property type="entry name" value="VSR Endonuclease"/>
    <property type="match status" value="1"/>
</dbReference>
<evidence type="ECO:0008006" key="3">
    <source>
        <dbReference type="Google" id="ProtNLM"/>
    </source>
</evidence>
<sequence length="289" mass="32852">MTTFNWPFVGSEAITNGLLRKHELRAGFRAEFPDVYVPKDAVLTLHQRAVAAWLWSHREGVIAGLTASALHGAKWVDATDRIELVSQNARRPRGLHTYDMRLRHGEYGLYQGLPVTSPERTAFDIGRRGRLDLAVTRLDALANATGISAEAVLAVARAHPGARNLRQLAAALDLHDPGAESPRETWLRLLVIRAGYRRPRTQIPVRSLDGRRQYYLDMGWEDLMLAVEYDGEQHRNDPHIYANDIQRSEDIAEVGWKRLRVVKANTSGEVLRRLDRMWRSRLRTDRGIS</sequence>
<organism evidence="1 2">
    <name type="scientific">Mycolicibacterium gadium</name>
    <name type="common">Mycobacterium gadium</name>
    <dbReference type="NCBI Taxonomy" id="1794"/>
    <lineage>
        <taxon>Bacteria</taxon>
        <taxon>Bacillati</taxon>
        <taxon>Actinomycetota</taxon>
        <taxon>Actinomycetes</taxon>
        <taxon>Mycobacteriales</taxon>
        <taxon>Mycobacteriaceae</taxon>
        <taxon>Mycolicibacterium</taxon>
    </lineage>
</organism>
<dbReference type="RefSeq" id="WP_163687156.1">
    <property type="nucleotide sequence ID" value="NZ_AP022608.1"/>
</dbReference>